<sequence length="89" mass="10049">METDRQTDVKFVSLSEPISTSSFRTSPSPKNERVCDVHIAKVAPLNLSRPFKVCALASYRKRLAESGNVVQTKSLDVSIQQANRTRHYR</sequence>
<comment type="caution">
    <text evidence="1">The sequence shown here is derived from an EMBL/GenBank/DDBJ whole genome shotgun (WGS) entry which is preliminary data.</text>
</comment>
<dbReference type="Proteomes" id="UP001234178">
    <property type="component" value="Unassembled WGS sequence"/>
</dbReference>
<keyword evidence="2" id="KW-1185">Reference proteome</keyword>
<proteinExistence type="predicted"/>
<name>A0ABR0B493_9CRUS</name>
<dbReference type="EMBL" id="JAOYFB010000040">
    <property type="protein sequence ID" value="KAK4036520.1"/>
    <property type="molecule type" value="Genomic_DNA"/>
</dbReference>
<reference evidence="1 2" key="1">
    <citation type="journal article" date="2023" name="Nucleic Acids Res.">
        <title>The hologenome of Daphnia magna reveals possible DNA methylation and microbiome-mediated evolution of the host genome.</title>
        <authorList>
            <person name="Chaturvedi A."/>
            <person name="Li X."/>
            <person name="Dhandapani V."/>
            <person name="Marshall H."/>
            <person name="Kissane S."/>
            <person name="Cuenca-Cambronero M."/>
            <person name="Asole G."/>
            <person name="Calvet F."/>
            <person name="Ruiz-Romero M."/>
            <person name="Marangio P."/>
            <person name="Guigo R."/>
            <person name="Rago D."/>
            <person name="Mirbahai L."/>
            <person name="Eastwood N."/>
            <person name="Colbourne J.K."/>
            <person name="Zhou J."/>
            <person name="Mallon E."/>
            <person name="Orsini L."/>
        </authorList>
    </citation>
    <scope>NUCLEOTIDE SEQUENCE [LARGE SCALE GENOMIC DNA]</scope>
    <source>
        <strain evidence="1">LRV0_1</strain>
    </source>
</reference>
<accession>A0ABR0B493</accession>
<organism evidence="1 2">
    <name type="scientific">Daphnia magna</name>
    <dbReference type="NCBI Taxonomy" id="35525"/>
    <lineage>
        <taxon>Eukaryota</taxon>
        <taxon>Metazoa</taxon>
        <taxon>Ecdysozoa</taxon>
        <taxon>Arthropoda</taxon>
        <taxon>Crustacea</taxon>
        <taxon>Branchiopoda</taxon>
        <taxon>Diplostraca</taxon>
        <taxon>Cladocera</taxon>
        <taxon>Anomopoda</taxon>
        <taxon>Daphniidae</taxon>
        <taxon>Daphnia</taxon>
    </lineage>
</organism>
<evidence type="ECO:0000313" key="1">
    <source>
        <dbReference type="EMBL" id="KAK4036520.1"/>
    </source>
</evidence>
<protein>
    <submittedName>
        <fullName evidence="1">Uncharacterized protein</fullName>
    </submittedName>
</protein>
<gene>
    <name evidence="1" type="ORF">OUZ56_028572</name>
</gene>
<evidence type="ECO:0000313" key="2">
    <source>
        <dbReference type="Proteomes" id="UP001234178"/>
    </source>
</evidence>